<dbReference type="Pfam" id="PF13895">
    <property type="entry name" value="Ig_2"/>
    <property type="match status" value="4"/>
</dbReference>
<dbReference type="InterPro" id="IPR003598">
    <property type="entry name" value="Ig_sub2"/>
</dbReference>
<dbReference type="PANTHER" id="PTHR11481">
    <property type="entry name" value="IMMUNOGLOBULIN FC RECEPTOR"/>
    <property type="match status" value="1"/>
</dbReference>
<dbReference type="OrthoDB" id="10012075at2759"/>
<dbReference type="AGR" id="Xenbase:XB-GENE-29082191"/>
<dbReference type="Xenbase" id="XB-GENE-29082191">
    <property type="gene designation" value="LOC100494460"/>
</dbReference>
<keyword evidence="4" id="KW-0393">Immunoglobulin domain</keyword>
<evidence type="ECO:0000256" key="5">
    <source>
        <dbReference type="SAM" id="Phobius"/>
    </source>
</evidence>
<evidence type="ECO:0000256" key="1">
    <source>
        <dbReference type="ARBA" id="ARBA00022729"/>
    </source>
</evidence>
<keyword evidence="2" id="KW-0677">Repeat</keyword>
<dbReference type="SMART" id="SM00408">
    <property type="entry name" value="IGc2"/>
    <property type="match status" value="4"/>
</dbReference>
<dbReference type="InterPro" id="IPR036179">
    <property type="entry name" value="Ig-like_dom_sf"/>
</dbReference>
<dbReference type="SUPFAM" id="SSF48726">
    <property type="entry name" value="Immunoglobulin"/>
    <property type="match status" value="5"/>
</dbReference>
<reference evidence="9" key="1">
    <citation type="submission" date="2025-08" db="UniProtKB">
        <authorList>
            <consortium name="RefSeq"/>
        </authorList>
    </citation>
    <scope>IDENTIFICATION</scope>
    <source>
        <strain evidence="9">Nigerian</strain>
        <tissue evidence="9">Liver and blood</tissue>
    </source>
</reference>
<dbReference type="PANTHER" id="PTHR11481:SF128">
    <property type="entry name" value="FC RECEPTOR-LIKE PROTEIN 4"/>
    <property type="match status" value="1"/>
</dbReference>
<dbReference type="GeneID" id="100494460"/>
<evidence type="ECO:0000256" key="3">
    <source>
        <dbReference type="ARBA" id="ARBA00023157"/>
    </source>
</evidence>
<keyword evidence="1 6" id="KW-0732">Signal</keyword>
<dbReference type="GO" id="GO:0009897">
    <property type="term" value="C:external side of plasma membrane"/>
    <property type="evidence" value="ECO:0000318"/>
    <property type="project" value="GO_Central"/>
</dbReference>
<dbReference type="PROSITE" id="PS50835">
    <property type="entry name" value="IG_LIKE"/>
    <property type="match status" value="4"/>
</dbReference>
<dbReference type="Gene3D" id="2.60.40.10">
    <property type="entry name" value="Immunoglobulins"/>
    <property type="match status" value="5"/>
</dbReference>
<feature type="domain" description="Ig-like" evidence="7">
    <location>
        <begin position="202"/>
        <end position="285"/>
    </location>
</feature>
<dbReference type="InterPro" id="IPR003599">
    <property type="entry name" value="Ig_sub"/>
</dbReference>
<dbReference type="InterPro" id="IPR013783">
    <property type="entry name" value="Ig-like_fold"/>
</dbReference>
<evidence type="ECO:0000256" key="6">
    <source>
        <dbReference type="SAM" id="SignalP"/>
    </source>
</evidence>
<evidence type="ECO:0000256" key="2">
    <source>
        <dbReference type="ARBA" id="ARBA00022737"/>
    </source>
</evidence>
<keyword evidence="3" id="KW-1015">Disulfide bond</keyword>
<accession>A0A8J0SUD3</accession>
<evidence type="ECO:0000256" key="4">
    <source>
        <dbReference type="ARBA" id="ARBA00023319"/>
    </source>
</evidence>
<dbReference type="InterPro" id="IPR050488">
    <property type="entry name" value="Ig_Fc_receptor"/>
</dbReference>
<dbReference type="GO" id="GO:0004888">
    <property type="term" value="F:transmembrane signaling receptor activity"/>
    <property type="evidence" value="ECO:0000318"/>
    <property type="project" value="GO_Central"/>
</dbReference>
<sequence length="535" mass="60125">MSVPLAVILLSLLLMANSGAAARPVLSFSPNWAPILTGDSVTLTCNGARPAQGNERYTWYRGSNPIPGVEQQNYTIQGAQREHSGRYQCQIGTSERSAPLQLPVSEDKVILQAPPGAHEGEELTLRCYTRPEYKTTNTAVFYRNKLTIRPLGSDSLVLGGAQTHMSGSYSCQTKLHDKDQGITITYTSAEEHVSVTELFSPPQIKVSADQVTEGDHMTITCDTELSPHRETTELQFAFYRNGHNVQGFNSSNQYGVLSAQLEDSGNYTCEVQTPTGSVRKRSNMTHIHIQELFSSPQIKVRPDQVTEGDHMNITCDTELSPHRETTELQFAFYRNGHNVQGFSLSNQYGVPSAQLEDSGKYTCEVQTPTGSVRKRSNMAHIHIQELFSSPQINVSANLVTEGDHMTITCDTKLRPHRETTELQFAFYRNETKVQEFSTSYEYKILSFALNNSGEYTCEVQALNGRVMKRSSMMDFQLQVEKVQHNYLLLNVTRLILAPIIFIWTVFLIFHHIKTHGSRERTEKTVESMEMDYVNG</sequence>
<organism evidence="8 9">
    <name type="scientific">Xenopus tropicalis</name>
    <name type="common">Western clawed frog</name>
    <name type="synonym">Silurana tropicalis</name>
    <dbReference type="NCBI Taxonomy" id="8364"/>
    <lineage>
        <taxon>Eukaryota</taxon>
        <taxon>Metazoa</taxon>
        <taxon>Chordata</taxon>
        <taxon>Craniata</taxon>
        <taxon>Vertebrata</taxon>
        <taxon>Euteleostomi</taxon>
        <taxon>Amphibia</taxon>
        <taxon>Batrachia</taxon>
        <taxon>Anura</taxon>
        <taxon>Pipoidea</taxon>
        <taxon>Pipidae</taxon>
        <taxon>Xenopodinae</taxon>
        <taxon>Xenopus</taxon>
        <taxon>Silurana</taxon>
    </lineage>
</organism>
<feature type="domain" description="Ig-like" evidence="7">
    <location>
        <begin position="296"/>
        <end position="379"/>
    </location>
</feature>
<evidence type="ECO:0000313" key="10">
    <source>
        <dbReference type="Xenbase" id="XB-GENE-29082191"/>
    </source>
</evidence>
<dbReference type="FunFam" id="2.60.40.10:FF:000651">
    <property type="entry name" value="Fc receptor like 1"/>
    <property type="match status" value="2"/>
</dbReference>
<proteinExistence type="predicted"/>
<keyword evidence="5" id="KW-1133">Transmembrane helix</keyword>
<feature type="domain" description="Ig-like" evidence="7">
    <location>
        <begin position="390"/>
        <end position="474"/>
    </location>
</feature>
<dbReference type="SMART" id="SM00409">
    <property type="entry name" value="IG"/>
    <property type="match status" value="5"/>
</dbReference>
<dbReference type="AlphaFoldDB" id="A0A8J0SUD3"/>
<keyword evidence="5" id="KW-0812">Transmembrane</keyword>
<dbReference type="GO" id="GO:0007166">
    <property type="term" value="P:cell surface receptor signaling pathway"/>
    <property type="evidence" value="ECO:0000318"/>
    <property type="project" value="GO_Central"/>
</dbReference>
<feature type="transmembrane region" description="Helical" evidence="5">
    <location>
        <begin position="486"/>
        <end position="509"/>
    </location>
</feature>
<dbReference type="InterPro" id="IPR007110">
    <property type="entry name" value="Ig-like_dom"/>
</dbReference>
<keyword evidence="8" id="KW-1185">Reference proteome</keyword>
<dbReference type="OMA" id="MTHIHIQ"/>
<dbReference type="RefSeq" id="XP_012824906.1">
    <property type="nucleotide sequence ID" value="XM_012969452.3"/>
</dbReference>
<evidence type="ECO:0000313" key="8">
    <source>
        <dbReference type="Proteomes" id="UP000008143"/>
    </source>
</evidence>
<feature type="domain" description="Ig-like" evidence="7">
    <location>
        <begin position="24"/>
        <end position="105"/>
    </location>
</feature>
<gene>
    <name evidence="9 10" type="primary">LOC100494460</name>
</gene>
<feature type="chain" id="PRO_5035211214" evidence="6">
    <location>
        <begin position="22"/>
        <end position="535"/>
    </location>
</feature>
<dbReference type="GO" id="GO:0006955">
    <property type="term" value="P:immune response"/>
    <property type="evidence" value="ECO:0000318"/>
    <property type="project" value="GO_Central"/>
</dbReference>
<evidence type="ECO:0000313" key="9">
    <source>
        <dbReference type="RefSeq" id="XP_012824906.1"/>
    </source>
</evidence>
<evidence type="ECO:0000259" key="7">
    <source>
        <dbReference type="PROSITE" id="PS50835"/>
    </source>
</evidence>
<feature type="signal peptide" evidence="6">
    <location>
        <begin position="1"/>
        <end position="21"/>
    </location>
</feature>
<dbReference type="Proteomes" id="UP000008143">
    <property type="component" value="Chromosome 8"/>
</dbReference>
<name>A0A8J0SUD3_XENTR</name>
<protein>
    <submittedName>
        <fullName evidence="9">Fc receptor-like protein 2</fullName>
    </submittedName>
</protein>
<dbReference type="KEGG" id="xtr:100494460"/>
<keyword evidence="5" id="KW-0472">Membrane</keyword>